<comment type="caution">
    <text evidence="1">The sequence shown here is derived from an EMBL/GenBank/DDBJ whole genome shotgun (WGS) entry which is preliminary data.</text>
</comment>
<keyword evidence="2" id="KW-1185">Reference proteome</keyword>
<evidence type="ECO:0000313" key="2">
    <source>
        <dbReference type="Proteomes" id="UP001054837"/>
    </source>
</evidence>
<accession>A0AAV4QRZ1</accession>
<dbReference type="EMBL" id="BPLQ01004811">
    <property type="protein sequence ID" value="GIY10856.1"/>
    <property type="molecule type" value="Genomic_DNA"/>
</dbReference>
<dbReference type="Proteomes" id="UP001054837">
    <property type="component" value="Unassembled WGS sequence"/>
</dbReference>
<name>A0AAV4QRZ1_9ARAC</name>
<reference evidence="1 2" key="1">
    <citation type="submission" date="2021-06" db="EMBL/GenBank/DDBJ databases">
        <title>Caerostris darwini draft genome.</title>
        <authorList>
            <person name="Kono N."/>
            <person name="Arakawa K."/>
        </authorList>
    </citation>
    <scope>NUCLEOTIDE SEQUENCE [LARGE SCALE GENOMIC DNA]</scope>
</reference>
<proteinExistence type="predicted"/>
<sequence length="181" mass="20729">MEFGIGGRYRVSEPMGSLFEENDFGVEGVSHKLALIRMIFCLDNVTEFCLGYNRLQTMKFVVVLLKIDSFSYSFFSCTLALNRHLPLPINSLTHPQVKKVFLFDMFLEQGYFCTSLSVLAPTWISFQIPTIFSVAKSPGLPSFFSEKPGGESFRIITIHSELLHPLSFPWKRVLGWREEED</sequence>
<protein>
    <submittedName>
        <fullName evidence="1">Uncharacterized protein</fullName>
    </submittedName>
</protein>
<evidence type="ECO:0000313" key="1">
    <source>
        <dbReference type="EMBL" id="GIY10856.1"/>
    </source>
</evidence>
<dbReference type="AlphaFoldDB" id="A0AAV4QRZ1"/>
<gene>
    <name evidence="1" type="ORF">CDAR_189981</name>
</gene>
<organism evidence="1 2">
    <name type="scientific">Caerostris darwini</name>
    <dbReference type="NCBI Taxonomy" id="1538125"/>
    <lineage>
        <taxon>Eukaryota</taxon>
        <taxon>Metazoa</taxon>
        <taxon>Ecdysozoa</taxon>
        <taxon>Arthropoda</taxon>
        <taxon>Chelicerata</taxon>
        <taxon>Arachnida</taxon>
        <taxon>Araneae</taxon>
        <taxon>Araneomorphae</taxon>
        <taxon>Entelegynae</taxon>
        <taxon>Araneoidea</taxon>
        <taxon>Araneidae</taxon>
        <taxon>Caerostris</taxon>
    </lineage>
</organism>